<dbReference type="PRINTS" id="PR00723">
    <property type="entry name" value="SUBTILISIN"/>
</dbReference>
<dbReference type="Gene3D" id="2.60.120.380">
    <property type="match status" value="1"/>
</dbReference>
<protein>
    <recommendedName>
        <fullName evidence="8">Peptidase S8/S53 domain-containing protein</fullName>
    </recommendedName>
</protein>
<keyword evidence="7" id="KW-0812">Transmembrane</keyword>
<evidence type="ECO:0000313" key="10">
    <source>
        <dbReference type="Proteomes" id="UP001431209"/>
    </source>
</evidence>
<evidence type="ECO:0000256" key="3">
    <source>
        <dbReference type="ARBA" id="ARBA00022801"/>
    </source>
</evidence>
<dbReference type="InterPro" id="IPR008979">
    <property type="entry name" value="Galactose-bd-like_sf"/>
</dbReference>
<dbReference type="GO" id="GO:0004252">
    <property type="term" value="F:serine-type endopeptidase activity"/>
    <property type="evidence" value="ECO:0007669"/>
    <property type="project" value="UniProtKB-UniRule"/>
</dbReference>
<evidence type="ECO:0000313" key="9">
    <source>
        <dbReference type="EMBL" id="KAL0483599.1"/>
    </source>
</evidence>
<feature type="active site" description="Charge relay system" evidence="5 6">
    <location>
        <position position="135"/>
    </location>
</feature>
<comment type="similarity">
    <text evidence="1 6">Belongs to the peptidase S8 family.</text>
</comment>
<keyword evidence="7" id="KW-0472">Membrane</keyword>
<sequence length="804" mass="89044">MKPEYKTGLDFTNYLKTEKSGSTIDLYALTINDPKLMLERTSSFMDEKKTKAIRVGPSKILIKVPVEHAQEVLTFTSKQEEVYRIERKLKMKLLNHAANMIIQGDGVSFPEPTKRRKRVWDHGITGKGEIVGIGDTGIDHDMCFFYDPKSDVPFDTVSDTHRKIRGYKVISFVDSDKTRHTGDRYDYVDGHGTHTAGSIAGHILNTSSTFEQLHNYDGVAPDAKLYFTDIGKGEELSIPDDLYNEYFQDPYKGGAKIHSNSWGCDIRDEFICGECFFASTGEPVPKGYCEAKYERRSCCNLCNSYASQASEVDQFTFDHDDFLIIFAAGNAGHTSSLRTIGAPATSKNAIAVGASHTFNDNFRSAVDHTDFSAELYRNGFSSTKECCQSKSISALASCCPSYIKLLYANDYFSHEHAAYFSSRGPTLFDGRTKPDLVAPGYQVQSMHSDGSPTSKQCGVGAPRGANQASILSMKGTSMSAPIVAGGAALVRQYLRERIKLENPSGALIKATLIHGSRPMPGNVDLDGRNRLIPIPKVYPNPYVGYGLLSLSSVLSFDESDFKSEFFDRVDASVEGRHCYVVQKDSVAPSNVSVVDGVLRATLSWYDRPSIGDLYSASLVSDLDLDIFVWNHGSSTSERYPGNNSPNDDVNTVERSEIKVDQLINNQTVLVLVRPKKLGGSQTYSLVISTPKYNVQLVKVDSSVCDGVPVPTMPINTDLVFKILVICAVVSTLVIIVLSLSVGCYLYKKGYGNQVQSSEGRRLGDSGWFASKMNKVKEWWRSKRQEGVEDKHQELQEDTNSRYYI</sequence>
<name>A0AAW2Z3V5_9EUKA</name>
<feature type="transmembrane region" description="Helical" evidence="7">
    <location>
        <begin position="718"/>
        <end position="746"/>
    </location>
</feature>
<feature type="active site" description="Charge relay system" evidence="5 6">
    <location>
        <position position="477"/>
    </location>
</feature>
<dbReference type="InterPro" id="IPR023828">
    <property type="entry name" value="Peptidase_S8_Ser-AS"/>
</dbReference>
<dbReference type="Proteomes" id="UP001431209">
    <property type="component" value="Unassembled WGS sequence"/>
</dbReference>
<gene>
    <name evidence="9" type="ORF">AKO1_011458</name>
</gene>
<accession>A0AAW2Z3V5</accession>
<dbReference type="EMBL" id="JAOPGA020000972">
    <property type="protein sequence ID" value="KAL0483599.1"/>
    <property type="molecule type" value="Genomic_DNA"/>
</dbReference>
<feature type="active site" description="Charge relay system" evidence="5 6">
    <location>
        <position position="191"/>
    </location>
</feature>
<keyword evidence="7" id="KW-1133">Transmembrane helix</keyword>
<reference evidence="9 10" key="1">
    <citation type="submission" date="2024-03" db="EMBL/GenBank/DDBJ databases">
        <title>The Acrasis kona genome and developmental transcriptomes reveal deep origins of eukaryotic multicellular pathways.</title>
        <authorList>
            <person name="Sheikh S."/>
            <person name="Fu C.-J."/>
            <person name="Brown M.W."/>
            <person name="Baldauf S.L."/>
        </authorList>
    </citation>
    <scope>NUCLEOTIDE SEQUENCE [LARGE SCALE GENOMIC DNA]</scope>
    <source>
        <strain evidence="9 10">ATCC MYA-3509</strain>
    </source>
</reference>
<dbReference type="CDD" id="cd04842">
    <property type="entry name" value="Peptidases_S8_Kp43_protease"/>
    <property type="match status" value="1"/>
</dbReference>
<dbReference type="InterPro" id="IPR051048">
    <property type="entry name" value="Peptidase_S8/S53_subtilisin"/>
</dbReference>
<keyword evidence="3 6" id="KW-0378">Hydrolase</keyword>
<keyword evidence="4 6" id="KW-0720">Serine protease</keyword>
<dbReference type="Gene3D" id="3.40.50.200">
    <property type="entry name" value="Peptidase S8/S53 domain"/>
    <property type="match status" value="1"/>
</dbReference>
<dbReference type="SUPFAM" id="SSF49785">
    <property type="entry name" value="Galactose-binding domain-like"/>
    <property type="match status" value="1"/>
</dbReference>
<evidence type="ECO:0000259" key="8">
    <source>
        <dbReference type="Pfam" id="PF00082"/>
    </source>
</evidence>
<comment type="caution">
    <text evidence="9">The sequence shown here is derived from an EMBL/GenBank/DDBJ whole genome shotgun (WGS) entry which is preliminary data.</text>
</comment>
<dbReference type="GO" id="GO:0006508">
    <property type="term" value="P:proteolysis"/>
    <property type="evidence" value="ECO:0007669"/>
    <property type="project" value="UniProtKB-KW"/>
</dbReference>
<dbReference type="InterPro" id="IPR036852">
    <property type="entry name" value="Peptidase_S8/S53_dom_sf"/>
</dbReference>
<dbReference type="PANTHER" id="PTHR43399">
    <property type="entry name" value="SUBTILISIN-RELATED"/>
    <property type="match status" value="1"/>
</dbReference>
<dbReference type="PROSITE" id="PS00138">
    <property type="entry name" value="SUBTILASE_SER"/>
    <property type="match status" value="1"/>
</dbReference>
<feature type="domain" description="Peptidase S8/S53" evidence="8">
    <location>
        <begin position="126"/>
        <end position="516"/>
    </location>
</feature>
<keyword evidence="2 6" id="KW-0645">Protease</keyword>
<organism evidence="9 10">
    <name type="scientific">Acrasis kona</name>
    <dbReference type="NCBI Taxonomy" id="1008807"/>
    <lineage>
        <taxon>Eukaryota</taxon>
        <taxon>Discoba</taxon>
        <taxon>Heterolobosea</taxon>
        <taxon>Tetramitia</taxon>
        <taxon>Eutetramitia</taxon>
        <taxon>Acrasidae</taxon>
        <taxon>Acrasis</taxon>
    </lineage>
</organism>
<evidence type="ECO:0000256" key="6">
    <source>
        <dbReference type="PROSITE-ProRule" id="PRU01240"/>
    </source>
</evidence>
<dbReference type="InterPro" id="IPR000209">
    <property type="entry name" value="Peptidase_S8/S53_dom"/>
</dbReference>
<evidence type="ECO:0000256" key="2">
    <source>
        <dbReference type="ARBA" id="ARBA00022670"/>
    </source>
</evidence>
<evidence type="ECO:0000256" key="4">
    <source>
        <dbReference type="ARBA" id="ARBA00022825"/>
    </source>
</evidence>
<dbReference type="InterPro" id="IPR015500">
    <property type="entry name" value="Peptidase_S8_subtilisin-rel"/>
</dbReference>
<dbReference type="AlphaFoldDB" id="A0AAW2Z3V5"/>
<proteinExistence type="inferred from homology"/>
<dbReference type="InterPro" id="IPR034058">
    <property type="entry name" value="TagA/B/C/D_pept_dom"/>
</dbReference>
<dbReference type="PANTHER" id="PTHR43399:SF4">
    <property type="entry name" value="CELL WALL-ASSOCIATED PROTEASE"/>
    <property type="match status" value="1"/>
</dbReference>
<evidence type="ECO:0000256" key="1">
    <source>
        <dbReference type="ARBA" id="ARBA00011073"/>
    </source>
</evidence>
<dbReference type="SUPFAM" id="SSF52743">
    <property type="entry name" value="Subtilisin-like"/>
    <property type="match status" value="1"/>
</dbReference>
<dbReference type="PROSITE" id="PS51892">
    <property type="entry name" value="SUBTILASE"/>
    <property type="match status" value="1"/>
</dbReference>
<evidence type="ECO:0000256" key="7">
    <source>
        <dbReference type="SAM" id="Phobius"/>
    </source>
</evidence>
<keyword evidence="10" id="KW-1185">Reference proteome</keyword>
<evidence type="ECO:0000256" key="5">
    <source>
        <dbReference type="PIRSR" id="PIRSR615500-1"/>
    </source>
</evidence>
<dbReference type="Pfam" id="PF00082">
    <property type="entry name" value="Peptidase_S8"/>
    <property type="match status" value="1"/>
</dbReference>